<dbReference type="Proteomes" id="UP000509684">
    <property type="component" value="Chromosome"/>
</dbReference>
<evidence type="ECO:0000256" key="4">
    <source>
        <dbReference type="ARBA" id="ARBA00022475"/>
    </source>
</evidence>
<keyword evidence="7 9" id="KW-1133">Transmembrane helix</keyword>
<accession>A0A080MBE6</accession>
<dbReference type="NCBIfam" id="TIGR00915">
    <property type="entry name" value="2A0602"/>
    <property type="match status" value="1"/>
</dbReference>
<keyword evidence="6 9" id="KW-0812">Transmembrane</keyword>
<name>A0A080MBE6_9PROT</name>
<evidence type="ECO:0000256" key="8">
    <source>
        <dbReference type="ARBA" id="ARBA00023136"/>
    </source>
</evidence>
<dbReference type="RefSeq" id="WP_034946240.1">
    <property type="nucleotide sequence ID" value="NZ_JDST02000018.1"/>
</dbReference>
<gene>
    <name evidence="11" type="primary">bepG</name>
    <name evidence="11" type="ORF">AW06_001135</name>
    <name evidence="12" type="ORF">HWD57_22445</name>
</gene>
<dbReference type="EMBL" id="CP058708">
    <property type="protein sequence ID" value="QLH52229.1"/>
    <property type="molecule type" value="Genomic_DNA"/>
</dbReference>
<keyword evidence="3 9" id="KW-0813">Transport</keyword>
<comment type="subcellular location">
    <subcellularLocation>
        <location evidence="1 9">Cell inner membrane</location>
        <topology evidence="1 9">Multi-pass membrane protein</topology>
    </subcellularLocation>
</comment>
<keyword evidence="4" id="KW-1003">Cell membrane</keyword>
<feature type="compositionally biased region" description="Basic and acidic residues" evidence="10">
    <location>
        <begin position="1049"/>
        <end position="1068"/>
    </location>
</feature>
<dbReference type="STRING" id="1453999.AW06_001135"/>
<accession>A0A7D5NHS0</accession>
<dbReference type="GO" id="GO:0042910">
    <property type="term" value="F:xenobiotic transmembrane transporter activity"/>
    <property type="evidence" value="ECO:0007669"/>
    <property type="project" value="TreeGrafter"/>
</dbReference>
<evidence type="ECO:0000256" key="2">
    <source>
        <dbReference type="ARBA" id="ARBA00010942"/>
    </source>
</evidence>
<dbReference type="PANTHER" id="PTHR32063:SF11">
    <property type="entry name" value="CATION OR DRUG EFFLUX SYSTEM PROTEIN"/>
    <property type="match status" value="1"/>
</dbReference>
<dbReference type="Gene3D" id="1.20.1640.10">
    <property type="entry name" value="Multidrug efflux transporter AcrB transmembrane domain"/>
    <property type="match status" value="2"/>
</dbReference>
<feature type="transmembrane region" description="Helical" evidence="9">
    <location>
        <begin position="12"/>
        <end position="30"/>
    </location>
</feature>
<dbReference type="SUPFAM" id="SSF82866">
    <property type="entry name" value="Multidrug efflux transporter AcrB transmembrane domain"/>
    <property type="match status" value="2"/>
</dbReference>
<dbReference type="Gene3D" id="3.30.2090.10">
    <property type="entry name" value="Multidrug efflux transporter AcrB TolC docking domain, DN and DC subdomains"/>
    <property type="match status" value="2"/>
</dbReference>
<dbReference type="GO" id="GO:0009636">
    <property type="term" value="P:response to toxic substance"/>
    <property type="evidence" value="ECO:0007669"/>
    <property type="project" value="UniProtKB-ARBA"/>
</dbReference>
<reference evidence="11 13" key="1">
    <citation type="submission" date="2014-02" db="EMBL/GenBank/DDBJ databases">
        <title>Expanding our view of genomic diversity in Candidatus Accumulibacter clades.</title>
        <authorList>
            <person name="Skennerton C.T."/>
            <person name="Barr J.J."/>
            <person name="Slater F.R."/>
            <person name="Bond P.L."/>
            <person name="Tyson G.W."/>
        </authorList>
    </citation>
    <scope>NUCLEOTIDE SEQUENCE [LARGE SCALE GENOMIC DNA]</scope>
    <source>
        <strain evidence="13">SK-02</strain>
    </source>
</reference>
<dbReference type="InterPro" id="IPR004764">
    <property type="entry name" value="MdtF-like"/>
</dbReference>
<evidence type="ECO:0000313" key="14">
    <source>
        <dbReference type="Proteomes" id="UP000509684"/>
    </source>
</evidence>
<feature type="transmembrane region" description="Helical" evidence="9">
    <location>
        <begin position="1004"/>
        <end position="1029"/>
    </location>
</feature>
<dbReference type="Gene3D" id="3.30.70.1320">
    <property type="entry name" value="Multidrug efflux transporter AcrB pore domain like"/>
    <property type="match status" value="1"/>
</dbReference>
<feature type="transmembrane region" description="Helical" evidence="9">
    <location>
        <begin position="394"/>
        <end position="417"/>
    </location>
</feature>
<dbReference type="AlphaFoldDB" id="A0A080MBE6"/>
<dbReference type="FunFam" id="1.20.1640.10:FF:000001">
    <property type="entry name" value="Efflux pump membrane transporter"/>
    <property type="match status" value="1"/>
</dbReference>
<feature type="transmembrane region" description="Helical" evidence="9">
    <location>
        <begin position="367"/>
        <end position="388"/>
    </location>
</feature>
<dbReference type="Gene3D" id="3.30.70.1430">
    <property type="entry name" value="Multidrug efflux transporter AcrB pore domain"/>
    <property type="match status" value="2"/>
</dbReference>
<evidence type="ECO:0000256" key="7">
    <source>
        <dbReference type="ARBA" id="ARBA00022989"/>
    </source>
</evidence>
<organism evidence="11 13">
    <name type="scientific">Candidatus Accumulibacter cognatus</name>
    <dbReference type="NCBI Taxonomy" id="2954383"/>
    <lineage>
        <taxon>Bacteria</taxon>
        <taxon>Pseudomonadati</taxon>
        <taxon>Pseudomonadota</taxon>
        <taxon>Betaproteobacteria</taxon>
        <taxon>Candidatus Accumulibacter</taxon>
    </lineage>
</organism>
<dbReference type="PRINTS" id="PR00702">
    <property type="entry name" value="ACRIFLAVINRP"/>
</dbReference>
<dbReference type="InterPro" id="IPR027463">
    <property type="entry name" value="AcrB_DN_DC_subdom"/>
</dbReference>
<feature type="transmembrane region" description="Helical" evidence="9">
    <location>
        <begin position="438"/>
        <end position="458"/>
    </location>
</feature>
<keyword evidence="8 9" id="KW-0472">Membrane</keyword>
<feature type="transmembrane region" description="Helical" evidence="9">
    <location>
        <begin position="925"/>
        <end position="946"/>
    </location>
</feature>
<dbReference type="PANTHER" id="PTHR32063">
    <property type="match status" value="1"/>
</dbReference>
<protein>
    <recommendedName>
        <fullName evidence="9">Efflux pump membrane transporter</fullName>
    </recommendedName>
</protein>
<evidence type="ECO:0000313" key="13">
    <source>
        <dbReference type="Proteomes" id="UP000021315"/>
    </source>
</evidence>
<feature type="transmembrane region" description="Helical" evidence="9">
    <location>
        <begin position="870"/>
        <end position="890"/>
    </location>
</feature>
<feature type="transmembrane region" description="Helical" evidence="9">
    <location>
        <begin position="343"/>
        <end position="360"/>
    </location>
</feature>
<feature type="transmembrane region" description="Helical" evidence="9">
    <location>
        <begin position="897"/>
        <end position="919"/>
    </location>
</feature>
<dbReference type="Proteomes" id="UP000021315">
    <property type="component" value="Unassembled WGS sequence"/>
</dbReference>
<reference evidence="12 14" key="2">
    <citation type="journal article" date="2019" name="Microbiome">
        <title>Annotated bacterial chromosomes from frame-shift-corrected long-read metagenomic data.</title>
        <authorList>
            <person name="Arumugam K."/>
            <person name="Bagci C."/>
            <person name="Bessarab I."/>
            <person name="Beier S."/>
            <person name="Buchfink B."/>
            <person name="Gorska A."/>
            <person name="Qiu G."/>
            <person name="Huson D.H."/>
            <person name="Williams R.B.H."/>
        </authorList>
    </citation>
    <scope>NUCLEOTIDE SEQUENCE [LARGE SCALE GENOMIC DNA]</scope>
    <source>
        <strain evidence="12">SSA1</strain>
    </source>
</reference>
<evidence type="ECO:0000256" key="9">
    <source>
        <dbReference type="RuleBase" id="RU364070"/>
    </source>
</evidence>
<evidence type="ECO:0000313" key="11">
    <source>
        <dbReference type="EMBL" id="KFB77760.1"/>
    </source>
</evidence>
<dbReference type="GO" id="GO:0005886">
    <property type="term" value="C:plasma membrane"/>
    <property type="evidence" value="ECO:0007669"/>
    <property type="project" value="UniProtKB-SubCell"/>
</dbReference>
<dbReference type="SUPFAM" id="SSF82693">
    <property type="entry name" value="Multidrug efflux transporter AcrB pore domain, PN1, PN2, PC1 and PC2 subdomains"/>
    <property type="match status" value="3"/>
</dbReference>
<keyword evidence="13" id="KW-1185">Reference proteome</keyword>
<evidence type="ECO:0000256" key="10">
    <source>
        <dbReference type="SAM" id="MobiDB-lite"/>
    </source>
</evidence>
<evidence type="ECO:0000256" key="6">
    <source>
        <dbReference type="ARBA" id="ARBA00022692"/>
    </source>
</evidence>
<evidence type="ECO:0000256" key="3">
    <source>
        <dbReference type="ARBA" id="ARBA00022448"/>
    </source>
</evidence>
<dbReference type="InterPro" id="IPR001036">
    <property type="entry name" value="Acrflvin-R"/>
</dbReference>
<sequence length="1068" mass="115407">MSKFFINRPIVAMVISILMTIVGLVAMAGLPTAQFPNIVPPQIQVSSTYTGADALTVEQAVATPIEQQMSGVDNMDYMYSINANNGQSTLYVNFALGTDANTDQLLAQMREGQAESQLPSDVRNYGVTVAKSTSSPLIMFALYSPNGTYDNIFLANYAYININDQMTRVKGIASVSVFGAGQYAMRLWVKPDQLAKLNITIPEIINAVNTQNTVNPAGTIGAEPVPRGQEFTYAVRAQGRLQSTEEFGRIVLRANPDGSVVRVGDVARIELGAQNYSQQGRLNGKPAALIALYQMPGANALQAADGAKQLMEKIKQSFPPDLDYVVALDTTLSVTEGIKEIKHTLFEALVLVMIVVFVFLQGWRATLIPLLAVPVSLVGTFMLFPMFGFSINTLSLFGLVLAIGLVVDDAIVVVEAVEHHIEHGLSPKDATLRAMEEVTGPVIAIAVILAAVFVPTAFIPGITGQLYQQFAVTIAISVIISAFNALTLSPALCAMLLRPKVKGSGPVQKFYDWFNGVFGRITGGYVGICRIAIRRSLISLLFLVAVTVGAGFFGKLVPAGFLPDEDQGYVFAAVQLPDASSLQRTSEIAAQAEDLIMKVPGVQYTSTVIGYSMLSQVTNTYSAFFFITLKNWADRKQPEEQYTAIKAELTKRLASIPSAIAFAFPPPAIQGVGTSGGATFILQDRAGKDIAFLAENTSKFIEAARKRPELASVSTTFRPTVPQLFIDVDQDKVLKQGVILSDVYKTLQSFLGSGFINYFNRFGRQWQVYVQAEGDYRTNIENVGQFYVRNNKGEAVPLSALTSIRNVAGPEFTMRYNLYRSAQINASAAPGYSSVQVMRALEQVFAETMPSEMGYDYSGMSFQEQKAQQGVSPAVIFGFSLLCVFLILAAQYESWSLPFSVLLGTPIAVAGAFFALLLRAQELNVYAQIGLVMLIGLAAKNAILIVEFAKMEYEKGELSLAEATLKGAQLRLRPILMTSFAFILGCVPLAIASGAGALSRQVMGSAVIGGMLAATCLAIFIIPVTFFIVEKISHKGETGVRSHPASDGVAEKLEAPAKPVEKEDDRHA</sequence>
<dbReference type="SUPFAM" id="SSF82714">
    <property type="entry name" value="Multidrug efflux transporter AcrB TolC docking domain, DN and DC subdomains"/>
    <property type="match status" value="2"/>
</dbReference>
<dbReference type="NCBIfam" id="NF000282">
    <property type="entry name" value="RND_permease_1"/>
    <property type="match status" value="1"/>
</dbReference>
<dbReference type="GO" id="GO:0015562">
    <property type="term" value="F:efflux transmembrane transporter activity"/>
    <property type="evidence" value="ECO:0007669"/>
    <property type="project" value="InterPro"/>
</dbReference>
<dbReference type="Gene3D" id="3.30.70.1440">
    <property type="entry name" value="Multidrug efflux transporter AcrB pore domain"/>
    <property type="match status" value="1"/>
</dbReference>
<dbReference type="EMBL" id="JDST02000018">
    <property type="protein sequence ID" value="KFB77760.1"/>
    <property type="molecule type" value="Genomic_DNA"/>
</dbReference>
<dbReference type="KEGG" id="acog:HWD57_22445"/>
<dbReference type="Pfam" id="PF00873">
    <property type="entry name" value="ACR_tran"/>
    <property type="match status" value="1"/>
</dbReference>
<proteinExistence type="inferred from homology"/>
<evidence type="ECO:0000256" key="5">
    <source>
        <dbReference type="ARBA" id="ARBA00022519"/>
    </source>
</evidence>
<feature type="region of interest" description="Disordered" evidence="10">
    <location>
        <begin position="1038"/>
        <end position="1068"/>
    </location>
</feature>
<evidence type="ECO:0000256" key="1">
    <source>
        <dbReference type="ARBA" id="ARBA00004429"/>
    </source>
</evidence>
<feature type="transmembrane region" description="Helical" evidence="9">
    <location>
        <begin position="975"/>
        <end position="998"/>
    </location>
</feature>
<evidence type="ECO:0000313" key="12">
    <source>
        <dbReference type="EMBL" id="QLH52229.1"/>
    </source>
</evidence>
<feature type="transmembrane region" description="Helical" evidence="9">
    <location>
        <begin position="470"/>
        <end position="497"/>
    </location>
</feature>
<reference evidence="12" key="3">
    <citation type="submission" date="2020-06" db="EMBL/GenBank/DDBJ databases">
        <authorList>
            <person name="Arumugam K."/>
            <person name="Besarab I."/>
            <person name="Haryono M."/>
            <person name="Bagci C."/>
            <person name="Beier S."/>
            <person name="Buchfink B."/>
            <person name="Gorska A."/>
            <person name="Qiu G."/>
            <person name="Huson D.H."/>
            <person name="Williams R.B."/>
        </authorList>
    </citation>
    <scope>NUCLEOTIDE SEQUENCE</scope>
    <source>
        <strain evidence="12">SSA1</strain>
    </source>
</reference>
<feature type="transmembrane region" description="Helical" evidence="9">
    <location>
        <begin position="537"/>
        <end position="557"/>
    </location>
</feature>
<comment type="similarity">
    <text evidence="2 9">Belongs to the resistance-nodulation-cell division (RND) (TC 2.A.6) family.</text>
</comment>
<keyword evidence="5 9" id="KW-0997">Cell inner membrane</keyword>